<keyword evidence="3" id="KW-1185">Reference proteome</keyword>
<organism evidence="2 3">
    <name type="scientific">Thiomicrorhabdus sediminis</name>
    <dbReference type="NCBI Taxonomy" id="2580412"/>
    <lineage>
        <taxon>Bacteria</taxon>
        <taxon>Pseudomonadati</taxon>
        <taxon>Pseudomonadota</taxon>
        <taxon>Gammaproteobacteria</taxon>
        <taxon>Thiotrichales</taxon>
        <taxon>Piscirickettsiaceae</taxon>
        <taxon>Thiomicrorhabdus</taxon>
    </lineage>
</organism>
<feature type="chain" id="PRO_5020274586" evidence="1">
    <location>
        <begin position="22"/>
        <end position="125"/>
    </location>
</feature>
<reference evidence="2 3" key="1">
    <citation type="submission" date="2019-05" db="EMBL/GenBank/DDBJ databases">
        <title>Thiomicrorhabdus sediminis sp. nov, a novel sulfur-oxidizing bacterium isolated from coastal sediment.</title>
        <authorList>
            <person name="Liu X."/>
        </authorList>
    </citation>
    <scope>NUCLEOTIDE SEQUENCE [LARGE SCALE GENOMIC DNA]</scope>
    <source>
        <strain evidence="2 3">G1</strain>
    </source>
</reference>
<dbReference type="AlphaFoldDB" id="A0A4V1HHQ0"/>
<protein>
    <submittedName>
        <fullName evidence="2">Uncharacterized protein</fullName>
    </submittedName>
</protein>
<evidence type="ECO:0000313" key="2">
    <source>
        <dbReference type="EMBL" id="QCU89793.1"/>
    </source>
</evidence>
<gene>
    <name evidence="2" type="ORF">FE785_03640</name>
</gene>
<sequence>MFKKLLIILYLLQSFAGSAWAGLDMSMMNAAQKTQMQMLHGSIPEMQSRMTCTLSDTGATATQNSCADSCNDIQCLSVHASNAYLNHPGFVELNENTIESITDLRGFDFNTRYTEPETPPPSPIA</sequence>
<dbReference type="KEGG" id="thig:FE785_03640"/>
<name>A0A4V1HHQ0_9GAMM</name>
<dbReference type="RefSeq" id="WP_138564470.1">
    <property type="nucleotide sequence ID" value="NZ_CP040602.1"/>
</dbReference>
<dbReference type="Proteomes" id="UP000304864">
    <property type="component" value="Chromosome"/>
</dbReference>
<evidence type="ECO:0000256" key="1">
    <source>
        <dbReference type="SAM" id="SignalP"/>
    </source>
</evidence>
<feature type="signal peptide" evidence="1">
    <location>
        <begin position="1"/>
        <end position="21"/>
    </location>
</feature>
<accession>A0A4V1HHQ0</accession>
<evidence type="ECO:0000313" key="3">
    <source>
        <dbReference type="Proteomes" id="UP000304864"/>
    </source>
</evidence>
<proteinExistence type="predicted"/>
<keyword evidence="1" id="KW-0732">Signal</keyword>
<dbReference type="OrthoDB" id="5612498at2"/>
<dbReference type="EMBL" id="CP040602">
    <property type="protein sequence ID" value="QCU89793.1"/>
    <property type="molecule type" value="Genomic_DNA"/>
</dbReference>